<comment type="subunit">
    <text evidence="4">Homotetramer.</text>
</comment>
<dbReference type="GO" id="GO:0006508">
    <property type="term" value="P:proteolysis"/>
    <property type="evidence" value="ECO:0007669"/>
    <property type="project" value="InterPro"/>
</dbReference>
<dbReference type="Pfam" id="PF19283">
    <property type="entry name" value="APEH_N"/>
    <property type="match status" value="1"/>
</dbReference>
<dbReference type="InterPro" id="IPR002471">
    <property type="entry name" value="Pept_S9_AS"/>
</dbReference>
<dbReference type="GO" id="GO:0004252">
    <property type="term" value="F:serine-type endopeptidase activity"/>
    <property type="evidence" value="ECO:0007669"/>
    <property type="project" value="InterPro"/>
</dbReference>
<dbReference type="FunFam" id="3.40.50.1820:FF:000146">
    <property type="entry name" value="Acylamino-acid-releasing enzyme"/>
    <property type="match status" value="1"/>
</dbReference>
<dbReference type="EC" id="3.4.19.1" evidence="5"/>
<comment type="similarity">
    <text evidence="3">Belongs to the peptidase S9C family.</text>
</comment>
<dbReference type="Gene3D" id="3.40.50.1820">
    <property type="entry name" value="alpha/beta hydrolase"/>
    <property type="match status" value="1"/>
</dbReference>
<comment type="subcellular location">
    <subcellularLocation>
        <location evidence="2">Cytoplasm</location>
    </subcellularLocation>
</comment>
<keyword evidence="6" id="KW-0963">Cytoplasm</keyword>
<dbReference type="EMBL" id="JAXIOK010000011">
    <property type="protein sequence ID" value="KAK4759910.1"/>
    <property type="molecule type" value="Genomic_DNA"/>
</dbReference>
<evidence type="ECO:0000259" key="9">
    <source>
        <dbReference type="Pfam" id="PF19283"/>
    </source>
</evidence>
<reference evidence="10 11" key="1">
    <citation type="journal article" date="2023" name="Hortic Res">
        <title>Pangenome of water caltrop reveals structural variations and asymmetric subgenome divergence after allopolyploidization.</title>
        <authorList>
            <person name="Zhang X."/>
            <person name="Chen Y."/>
            <person name="Wang L."/>
            <person name="Yuan Y."/>
            <person name="Fang M."/>
            <person name="Shi L."/>
            <person name="Lu R."/>
            <person name="Comes H.P."/>
            <person name="Ma Y."/>
            <person name="Chen Y."/>
            <person name="Huang G."/>
            <person name="Zhou Y."/>
            <person name="Zheng Z."/>
            <person name="Qiu Y."/>
        </authorList>
    </citation>
    <scope>NUCLEOTIDE SEQUENCE [LARGE SCALE GENOMIC DNA]</scope>
    <source>
        <tissue evidence="10">Roots</tissue>
    </source>
</reference>
<sequence>MATLLFHLSSSIFSNGSVNLLQIQNRPLLSHLNYTIIHRRISLHHPHLFLSISKGLPVILAMDVSGPDSRKDSPLGVDMAMEEEYVSLSKLLQDFTSICSIDRTWTFSSENGNESTAMFLVSQPNLIANKRKKFITSAHISKGSTKGASFQWSPFPVEMTGVSTIVPSPSGSKLLVVRNSDDDSPTQLEIWGHCQLEREFQIAQSIHGSVYTDGWFEGISWNVEECLIAYVAEVPAPLKPTFNSNGYKKGSSNEKDSCSWKGQGEFEEEWGETYVGKRQPGIFVINLESGEVRDVKGISKCLSAGQVVWAPQVEGNDQYLVFVGWSADKRKLGMKYCYNRPCALYLAKSPFYHEARETGLKDNVGDLPACNLTPSISSAFHPQFSPDRKYLLFLSCKTSVDSGAHSATNSLHRLDWPTNGKLDSSTAVYDVIPVIMNSEEGSFPGLYCLHLLKNPWLSDGCTMVLTSIWGSVEVIIAVNILSGNVSCVNPIKPISSWNVLALDGDNILAVSSSPVNVLQMKYGLLIEKSIGSDSWSWLDISNPIFKYSEKVEKSLSAIKFSIIKIPVKDSSFCKTKGAARPYEAIFVSSTPTSPLIVILHGGPHSVSLASFTKSSAFLSSLGFNLLIVNYRGSLGFGEEALQSLLGNIGSQDVNDVLSAIDHVIDSGITNPSKIAVLGGSHGGFLTTHLIGQAPDRFAAAAARNPVCNLALMVGTTDIPEWCYVESCGTAWKDNYSEAPSMEHLSLFHSKSPISHIFKVKTPTLFLLGAHDRRVPITNGLQYARELKEMGVDCKIITFPNDVHGIDRPQSDFESFLNIGVWFKKYCT</sequence>
<evidence type="ECO:0000313" key="11">
    <source>
        <dbReference type="Proteomes" id="UP001345219"/>
    </source>
</evidence>
<evidence type="ECO:0000256" key="3">
    <source>
        <dbReference type="ARBA" id="ARBA00010040"/>
    </source>
</evidence>
<feature type="domain" description="Peptidase S9 prolyl oligopeptidase catalytic" evidence="8">
    <location>
        <begin position="610"/>
        <end position="825"/>
    </location>
</feature>
<dbReference type="PROSITE" id="PS00708">
    <property type="entry name" value="PRO_ENDOPEP_SER"/>
    <property type="match status" value="1"/>
</dbReference>
<evidence type="ECO:0000256" key="7">
    <source>
        <dbReference type="ARBA" id="ARBA00022801"/>
    </source>
</evidence>
<evidence type="ECO:0000259" key="8">
    <source>
        <dbReference type="Pfam" id="PF00326"/>
    </source>
</evidence>
<evidence type="ECO:0000256" key="4">
    <source>
        <dbReference type="ARBA" id="ARBA00011881"/>
    </source>
</evidence>
<dbReference type="GO" id="GO:0005737">
    <property type="term" value="C:cytoplasm"/>
    <property type="evidence" value="ECO:0007669"/>
    <property type="project" value="UniProtKB-SubCell"/>
</dbReference>
<keyword evidence="7" id="KW-0378">Hydrolase</keyword>
<dbReference type="SUPFAM" id="SSF53474">
    <property type="entry name" value="alpha/beta-Hydrolases"/>
    <property type="match status" value="1"/>
</dbReference>
<organism evidence="10 11">
    <name type="scientific">Trapa incisa</name>
    <dbReference type="NCBI Taxonomy" id="236973"/>
    <lineage>
        <taxon>Eukaryota</taxon>
        <taxon>Viridiplantae</taxon>
        <taxon>Streptophyta</taxon>
        <taxon>Embryophyta</taxon>
        <taxon>Tracheophyta</taxon>
        <taxon>Spermatophyta</taxon>
        <taxon>Magnoliopsida</taxon>
        <taxon>eudicotyledons</taxon>
        <taxon>Gunneridae</taxon>
        <taxon>Pentapetalae</taxon>
        <taxon>rosids</taxon>
        <taxon>malvids</taxon>
        <taxon>Myrtales</taxon>
        <taxon>Lythraceae</taxon>
        <taxon>Trapa</taxon>
    </lineage>
</organism>
<evidence type="ECO:0000256" key="1">
    <source>
        <dbReference type="ARBA" id="ARBA00000721"/>
    </source>
</evidence>
<evidence type="ECO:0000256" key="5">
    <source>
        <dbReference type="ARBA" id="ARBA00012917"/>
    </source>
</evidence>
<gene>
    <name evidence="10" type="ORF">SAY87_023041</name>
</gene>
<evidence type="ECO:0000313" key="10">
    <source>
        <dbReference type="EMBL" id="KAK4759910.1"/>
    </source>
</evidence>
<dbReference type="InterPro" id="IPR029058">
    <property type="entry name" value="AB_hydrolase_fold"/>
</dbReference>
<dbReference type="SUPFAM" id="SSF82171">
    <property type="entry name" value="DPP6 N-terminal domain-like"/>
    <property type="match status" value="1"/>
</dbReference>
<keyword evidence="11" id="KW-1185">Reference proteome</keyword>
<evidence type="ECO:0000256" key="6">
    <source>
        <dbReference type="ARBA" id="ARBA00022490"/>
    </source>
</evidence>
<accession>A0AAN7KB68</accession>
<dbReference type="PANTHER" id="PTHR42776:SF4">
    <property type="entry name" value="ACYLAMINO-ACID-RELEASING ENZYME"/>
    <property type="match status" value="1"/>
</dbReference>
<protein>
    <recommendedName>
        <fullName evidence="5">acylaminoacyl-peptidase</fullName>
        <ecNumber evidence="5">3.4.19.1</ecNumber>
    </recommendedName>
</protein>
<dbReference type="GO" id="GO:0008242">
    <property type="term" value="F:omega peptidase activity"/>
    <property type="evidence" value="ECO:0007669"/>
    <property type="project" value="UniProtKB-EC"/>
</dbReference>
<dbReference type="InterPro" id="IPR045550">
    <property type="entry name" value="AARE_N"/>
</dbReference>
<dbReference type="Proteomes" id="UP001345219">
    <property type="component" value="Chromosome 17"/>
</dbReference>
<name>A0AAN7KB68_9MYRT</name>
<dbReference type="Pfam" id="PF00326">
    <property type="entry name" value="Peptidase_S9"/>
    <property type="match status" value="1"/>
</dbReference>
<dbReference type="PANTHER" id="PTHR42776">
    <property type="entry name" value="SERINE PEPTIDASE S9 FAMILY MEMBER"/>
    <property type="match status" value="1"/>
</dbReference>
<dbReference type="InterPro" id="IPR001375">
    <property type="entry name" value="Peptidase_S9_cat"/>
</dbReference>
<comment type="caution">
    <text evidence="10">The sequence shown here is derived from an EMBL/GenBank/DDBJ whole genome shotgun (WGS) entry which is preliminary data.</text>
</comment>
<proteinExistence type="inferred from homology"/>
<feature type="domain" description="Acylamino-acid-releasing enzyme N-terminal" evidence="9">
    <location>
        <begin position="72"/>
        <end position="552"/>
    </location>
</feature>
<evidence type="ECO:0000256" key="2">
    <source>
        <dbReference type="ARBA" id="ARBA00004496"/>
    </source>
</evidence>
<dbReference type="AlphaFoldDB" id="A0AAN7KB68"/>
<comment type="catalytic activity">
    <reaction evidence="1">
        <text>Cleavage of an N-acetyl or N-formyl amino acid from the N-terminus of a polypeptide.</text>
        <dbReference type="EC" id="3.4.19.1"/>
    </reaction>
</comment>